<dbReference type="PROSITE" id="PS51873">
    <property type="entry name" value="TRIAD"/>
    <property type="match status" value="1"/>
</dbReference>
<feature type="domain" description="RING-type" evidence="10">
    <location>
        <begin position="177"/>
        <end position="228"/>
    </location>
</feature>
<dbReference type="RefSeq" id="XP_022464902.1">
    <property type="nucleotide sequence ID" value="XM_022608402.1"/>
</dbReference>
<dbReference type="KEGG" id="kng:KNAG_0E04030"/>
<gene>
    <name evidence="12" type="primary">KNAG0E04030</name>
    <name evidence="12" type="ordered locus">KNAG_0E04030</name>
</gene>
<dbReference type="CDD" id="cd23783">
    <property type="entry name" value="RWD_ScITT1-like"/>
    <property type="match status" value="1"/>
</dbReference>
<name>J7S829_HUIN7</name>
<protein>
    <recommendedName>
        <fullName evidence="2">RBR-type E3 ubiquitin transferase</fullName>
        <ecNumber evidence="2">2.3.2.31</ecNumber>
    </recommendedName>
</protein>
<dbReference type="InterPro" id="IPR013083">
    <property type="entry name" value="Znf_RING/FYVE/PHD"/>
</dbReference>
<dbReference type="Gene3D" id="3.30.40.10">
    <property type="entry name" value="Zinc/RING finger domain, C3HC4 (zinc finger)"/>
    <property type="match status" value="1"/>
</dbReference>
<evidence type="ECO:0000256" key="1">
    <source>
        <dbReference type="ARBA" id="ARBA00001798"/>
    </source>
</evidence>
<dbReference type="GO" id="GO:0006449">
    <property type="term" value="P:regulation of translational termination"/>
    <property type="evidence" value="ECO:0007669"/>
    <property type="project" value="EnsemblFungi"/>
</dbReference>
<dbReference type="HOGENOM" id="CLU_021364_2_2_1"/>
<dbReference type="Gene3D" id="1.20.120.1750">
    <property type="match status" value="1"/>
</dbReference>
<dbReference type="OrthoDB" id="1431934at2759"/>
<dbReference type="EC" id="2.3.2.31" evidence="2"/>
<dbReference type="Proteomes" id="UP000006310">
    <property type="component" value="Chromosome 5"/>
</dbReference>
<dbReference type="EMBL" id="HE978318">
    <property type="protein sequence ID" value="CCK70656.1"/>
    <property type="molecule type" value="Genomic_DNA"/>
</dbReference>
<dbReference type="InterPro" id="IPR044066">
    <property type="entry name" value="TRIAD_supradom"/>
</dbReference>
<evidence type="ECO:0000256" key="9">
    <source>
        <dbReference type="PROSITE-ProRule" id="PRU00175"/>
    </source>
</evidence>
<keyword evidence="5" id="KW-0677">Repeat</keyword>
<dbReference type="GO" id="GO:0160127">
    <property type="term" value="P:protein-RNA covalent cross-linking repair"/>
    <property type="evidence" value="ECO:0007669"/>
    <property type="project" value="EnsemblFungi"/>
</dbReference>
<dbReference type="STRING" id="1071383.J7S829"/>
<dbReference type="InterPro" id="IPR031127">
    <property type="entry name" value="E3_UB_ligase_RBR"/>
</dbReference>
<organism evidence="12 13">
    <name type="scientific">Huiozyma naganishii (strain ATCC MYA-139 / BCRC 22969 / CBS 8797 / KCTC 17520 / NBRC 10181 / NCYC 3082 / Yp74L-3)</name>
    <name type="common">Yeast</name>
    <name type="synonym">Kazachstania naganishii</name>
    <dbReference type="NCBI Taxonomy" id="1071383"/>
    <lineage>
        <taxon>Eukaryota</taxon>
        <taxon>Fungi</taxon>
        <taxon>Dikarya</taxon>
        <taxon>Ascomycota</taxon>
        <taxon>Saccharomycotina</taxon>
        <taxon>Saccharomycetes</taxon>
        <taxon>Saccharomycetales</taxon>
        <taxon>Saccharomycetaceae</taxon>
        <taxon>Huiozyma</taxon>
    </lineage>
</organism>
<evidence type="ECO:0000256" key="3">
    <source>
        <dbReference type="ARBA" id="ARBA00022679"/>
    </source>
</evidence>
<evidence type="ECO:0000259" key="10">
    <source>
        <dbReference type="PROSITE" id="PS50089"/>
    </source>
</evidence>
<reference evidence="13" key="2">
    <citation type="submission" date="2012-08" db="EMBL/GenBank/DDBJ databases">
        <title>Genome sequence of Kazachstania naganishii.</title>
        <authorList>
            <person name="Gordon J.L."/>
            <person name="Armisen D."/>
            <person name="Proux-Wera E."/>
            <person name="OhEigeartaigh S.S."/>
            <person name="Byrne K.P."/>
            <person name="Wolfe K.H."/>
        </authorList>
    </citation>
    <scope>NUCLEOTIDE SEQUENCE [LARGE SCALE GENOMIC DNA]</scope>
    <source>
        <strain evidence="13">ATCC MYA-139 / BCRC 22969 / CBS 8797 / CCRC 22969 / KCTC 17520 / NBRC 10181 / NCYC 3082</strain>
    </source>
</reference>
<sequence length="459" mass="53057">MSSHNLRLERDLEILVDMYPELQTLQENKTLTGTLPFNIQSGQEDVRVTYNNEPDVKLEKLPNNVLKFKICPLEKYPNLLNGISLELESPWMGEEDKSEILHAIRHEFGHLTDPSNESFDIDTPLLMLIFGFLLNDCGCLLFPNNERKCQTKEEYDNYKELLNVLDEEERSKTNFHCCICMETQKGDKMIKFPCSSKSHFLCVACTKNYYTTMIDEGRITNVRCPECKFDDLDLSNFQSFSQLKRALFTPAIPFDFFDGILTDEVCKRYEALFFAQNATKLSKYSPYACTTCPRCGKWCIKNDLDDVLMNCTQCDFTFCFDCLHSWHGYNNACGRKVLIASETLEEYLDKELTDQRKKELEIQFGKRILELASSEYTADKLLELAIQEEGSDLQRCPNCRLVVQRSEGCNRMKCEVCGSLFCYLCGLSLYVDDCYEHFRNLRSPCYGKLFEGMPGTQDA</sequence>
<keyword evidence="13" id="KW-1185">Reference proteome</keyword>
<evidence type="ECO:0000256" key="6">
    <source>
        <dbReference type="ARBA" id="ARBA00022771"/>
    </source>
</evidence>
<evidence type="ECO:0000313" key="12">
    <source>
        <dbReference type="EMBL" id="CCK70656.1"/>
    </source>
</evidence>
<dbReference type="eggNOG" id="KOG1814">
    <property type="taxonomic scope" value="Eukaryota"/>
</dbReference>
<dbReference type="GeneID" id="34526356"/>
<keyword evidence="6 9" id="KW-0863">Zinc-finger</keyword>
<keyword evidence="7" id="KW-0833">Ubl conjugation pathway</keyword>
<reference evidence="12 13" key="1">
    <citation type="journal article" date="2011" name="Proc. Natl. Acad. Sci. U.S.A.">
        <title>Evolutionary erosion of yeast sex chromosomes by mating-type switching accidents.</title>
        <authorList>
            <person name="Gordon J.L."/>
            <person name="Armisen D."/>
            <person name="Proux-Wera E."/>
            <person name="Oheigeartaigh S.S."/>
            <person name="Byrne K.P."/>
            <person name="Wolfe K.H."/>
        </authorList>
    </citation>
    <scope>NUCLEOTIDE SEQUENCE [LARGE SCALE GENOMIC DNA]</scope>
    <source>
        <strain evidence="13">ATCC MYA-139 / BCRC 22969 / CBS 8797 / CCRC 22969 / KCTC 17520 / NBRC 10181 / NCYC 3082</strain>
    </source>
</reference>
<evidence type="ECO:0000313" key="13">
    <source>
        <dbReference type="Proteomes" id="UP000006310"/>
    </source>
</evidence>
<dbReference type="GO" id="GO:0085020">
    <property type="term" value="P:protein K6-linked ubiquitination"/>
    <property type="evidence" value="ECO:0007669"/>
    <property type="project" value="EnsemblFungi"/>
</dbReference>
<evidence type="ECO:0000256" key="4">
    <source>
        <dbReference type="ARBA" id="ARBA00022723"/>
    </source>
</evidence>
<dbReference type="OMA" id="SNLQRCP"/>
<dbReference type="PROSITE" id="PS50089">
    <property type="entry name" value="ZF_RING_2"/>
    <property type="match status" value="1"/>
</dbReference>
<dbReference type="AlphaFoldDB" id="J7S829"/>
<evidence type="ECO:0000256" key="7">
    <source>
        <dbReference type="ARBA" id="ARBA00022786"/>
    </source>
</evidence>
<evidence type="ECO:0000256" key="5">
    <source>
        <dbReference type="ARBA" id="ARBA00022737"/>
    </source>
</evidence>
<accession>J7S829</accession>
<dbReference type="InterPro" id="IPR002867">
    <property type="entry name" value="IBR_dom"/>
</dbReference>
<dbReference type="InterPro" id="IPR001841">
    <property type="entry name" value="Znf_RING"/>
</dbReference>
<proteinExistence type="predicted"/>
<dbReference type="GO" id="GO:0061630">
    <property type="term" value="F:ubiquitin protein ligase activity"/>
    <property type="evidence" value="ECO:0007669"/>
    <property type="project" value="UniProtKB-EC"/>
</dbReference>
<comment type="catalytic activity">
    <reaction evidence="1">
        <text>[E2 ubiquitin-conjugating enzyme]-S-ubiquitinyl-L-cysteine + [acceptor protein]-L-lysine = [E2 ubiquitin-conjugating enzyme]-L-cysteine + [acceptor protein]-N(6)-ubiquitinyl-L-lysine.</text>
        <dbReference type="EC" id="2.3.2.31"/>
    </reaction>
</comment>
<dbReference type="GO" id="GO:0008270">
    <property type="term" value="F:zinc ion binding"/>
    <property type="evidence" value="ECO:0007669"/>
    <property type="project" value="UniProtKB-KW"/>
</dbReference>
<evidence type="ECO:0000259" key="11">
    <source>
        <dbReference type="PROSITE" id="PS51873"/>
    </source>
</evidence>
<dbReference type="SUPFAM" id="SSF57850">
    <property type="entry name" value="RING/U-box"/>
    <property type="match status" value="3"/>
</dbReference>
<evidence type="ECO:0000256" key="2">
    <source>
        <dbReference type="ARBA" id="ARBA00012251"/>
    </source>
</evidence>
<dbReference type="SMART" id="SM00647">
    <property type="entry name" value="IBR"/>
    <property type="match status" value="2"/>
</dbReference>
<feature type="domain" description="RING-type" evidence="11">
    <location>
        <begin position="173"/>
        <end position="449"/>
    </location>
</feature>
<dbReference type="SMART" id="SM00184">
    <property type="entry name" value="RING"/>
    <property type="match status" value="2"/>
</dbReference>
<dbReference type="PANTHER" id="PTHR11685">
    <property type="entry name" value="RBR FAMILY RING FINGER AND IBR DOMAIN-CONTAINING"/>
    <property type="match status" value="1"/>
</dbReference>
<keyword evidence="3" id="KW-0808">Transferase</keyword>
<keyword evidence="8" id="KW-0862">Zinc</keyword>
<keyword evidence="4" id="KW-0479">Metal-binding</keyword>
<evidence type="ECO:0000256" key="8">
    <source>
        <dbReference type="ARBA" id="ARBA00022833"/>
    </source>
</evidence>
<dbReference type="Pfam" id="PF01485">
    <property type="entry name" value="IBR"/>
    <property type="match status" value="2"/>
</dbReference>